<keyword evidence="5" id="KW-1133">Transmembrane helix</keyword>
<sequence length="583" mass="62734">MLAYVDRQTLYWAALTVSVLLLSYWLRPGQPVPKFPPQWSGSGITAGNDAANAKQSLLCQDPGTGQTLGLVSAAHPDQVRQQIELAKTASKEWRQSSFHQRRLLLKILLQHIIDNQEAICRVSALDSGKPMVDAAFGEVLVTCEKIRWLLSEGERWLRPESRSTGRMMFYKKAWVEFHPVGVVGAIVPFNYPFHNIFNPLTAALFAGNGIVIKVSEHASWSSRLYERIIHAALQAAGAPKELVQIVTGYGDAGNALVTGGVDTVIFVGSTAVGKKVMAAAAETLTPVTLELGGKDAFIVLDDADLNQVTQTALRGAFQGAGQNCMGAERFLLQAPIHDAFVSRAAAVAQKLRQGPTASEQAGRVMDVGATCLPGLAEKIASLVDDAVAQGAKVAAGGGRPQTNGSGQFFPPTILTGITHSMRIWREEVFGPVMAVAAFNTDDEAVALANDCPFGLGSSVFSRNTARARNLGSRIEAGMTSINDFAATYMSQSLPFGGVKESGFGRFGGIEGLRALCIPKSVTEDRFPWLMRTDIPPLLQYPVKAAAFDFVCGLVKMFYGLTLRDQLQGIVKIVRALLEREPTS</sequence>
<dbReference type="InterPro" id="IPR015590">
    <property type="entry name" value="Aldehyde_DH_dom"/>
</dbReference>
<feature type="domain" description="Aldehyde dehydrogenase" evidence="6">
    <location>
        <begin position="56"/>
        <end position="521"/>
    </location>
</feature>
<organism evidence="7 8">
    <name type="scientific">Apatococcus lobatus</name>
    <dbReference type="NCBI Taxonomy" id="904363"/>
    <lineage>
        <taxon>Eukaryota</taxon>
        <taxon>Viridiplantae</taxon>
        <taxon>Chlorophyta</taxon>
        <taxon>core chlorophytes</taxon>
        <taxon>Trebouxiophyceae</taxon>
        <taxon>Chlorellales</taxon>
        <taxon>Chlorellaceae</taxon>
        <taxon>Apatococcus</taxon>
    </lineage>
</organism>
<accession>A0AAW1QV17</accession>
<dbReference type="PANTHER" id="PTHR11699">
    <property type="entry name" value="ALDEHYDE DEHYDROGENASE-RELATED"/>
    <property type="match status" value="1"/>
</dbReference>
<protein>
    <recommendedName>
        <fullName evidence="6">Aldehyde dehydrogenase domain-containing protein</fullName>
    </recommendedName>
</protein>
<dbReference type="EMBL" id="JALJOS010000026">
    <property type="protein sequence ID" value="KAK9825118.1"/>
    <property type="molecule type" value="Genomic_DNA"/>
</dbReference>
<feature type="transmembrane region" description="Helical" evidence="5">
    <location>
        <begin position="9"/>
        <end position="26"/>
    </location>
</feature>
<evidence type="ECO:0000259" key="6">
    <source>
        <dbReference type="Pfam" id="PF00171"/>
    </source>
</evidence>
<dbReference type="InterPro" id="IPR016162">
    <property type="entry name" value="Ald_DH_N"/>
</dbReference>
<dbReference type="Gene3D" id="3.40.309.10">
    <property type="entry name" value="Aldehyde Dehydrogenase, Chain A, domain 2"/>
    <property type="match status" value="1"/>
</dbReference>
<dbReference type="Gene3D" id="3.40.605.10">
    <property type="entry name" value="Aldehyde Dehydrogenase, Chain A, domain 1"/>
    <property type="match status" value="1"/>
</dbReference>
<keyword evidence="5" id="KW-0472">Membrane</keyword>
<proteinExistence type="inferred from homology"/>
<comment type="similarity">
    <text evidence="1 4">Belongs to the aldehyde dehydrogenase family.</text>
</comment>
<gene>
    <name evidence="7" type="ORF">WJX74_010698</name>
</gene>
<dbReference type="InterPro" id="IPR029510">
    <property type="entry name" value="Ald_DH_CS_GLU"/>
</dbReference>
<feature type="active site" evidence="3">
    <location>
        <position position="290"/>
    </location>
</feature>
<keyword evidence="8" id="KW-1185">Reference proteome</keyword>
<dbReference type="InterPro" id="IPR016161">
    <property type="entry name" value="Ald_DH/histidinol_DH"/>
</dbReference>
<evidence type="ECO:0000256" key="5">
    <source>
        <dbReference type="SAM" id="Phobius"/>
    </source>
</evidence>
<reference evidence="7 8" key="1">
    <citation type="journal article" date="2024" name="Nat. Commun.">
        <title>Phylogenomics reveals the evolutionary origins of lichenization in chlorophyte algae.</title>
        <authorList>
            <person name="Puginier C."/>
            <person name="Libourel C."/>
            <person name="Otte J."/>
            <person name="Skaloud P."/>
            <person name="Haon M."/>
            <person name="Grisel S."/>
            <person name="Petersen M."/>
            <person name="Berrin J.G."/>
            <person name="Delaux P.M."/>
            <person name="Dal Grande F."/>
            <person name="Keller J."/>
        </authorList>
    </citation>
    <scope>NUCLEOTIDE SEQUENCE [LARGE SCALE GENOMIC DNA]</scope>
    <source>
        <strain evidence="7 8">SAG 2145</strain>
    </source>
</reference>
<dbReference type="FunFam" id="3.40.309.10:FF:000009">
    <property type="entry name" value="Aldehyde dehydrogenase A"/>
    <property type="match status" value="1"/>
</dbReference>
<evidence type="ECO:0000256" key="3">
    <source>
        <dbReference type="PROSITE-ProRule" id="PRU10007"/>
    </source>
</evidence>
<keyword evidence="5" id="KW-0812">Transmembrane</keyword>
<dbReference type="InterPro" id="IPR016163">
    <property type="entry name" value="Ald_DH_C"/>
</dbReference>
<dbReference type="SUPFAM" id="SSF53720">
    <property type="entry name" value="ALDH-like"/>
    <property type="match status" value="1"/>
</dbReference>
<evidence type="ECO:0000256" key="2">
    <source>
        <dbReference type="ARBA" id="ARBA00023002"/>
    </source>
</evidence>
<keyword evidence="2 4" id="KW-0560">Oxidoreductase</keyword>
<evidence type="ECO:0000256" key="1">
    <source>
        <dbReference type="ARBA" id="ARBA00009986"/>
    </source>
</evidence>
<dbReference type="Pfam" id="PF00171">
    <property type="entry name" value="Aldedh"/>
    <property type="match status" value="1"/>
</dbReference>
<dbReference type="Proteomes" id="UP001438707">
    <property type="component" value="Unassembled WGS sequence"/>
</dbReference>
<comment type="caution">
    <text evidence="7">The sequence shown here is derived from an EMBL/GenBank/DDBJ whole genome shotgun (WGS) entry which is preliminary data.</text>
</comment>
<evidence type="ECO:0000313" key="7">
    <source>
        <dbReference type="EMBL" id="KAK9825118.1"/>
    </source>
</evidence>
<dbReference type="GO" id="GO:0016620">
    <property type="term" value="F:oxidoreductase activity, acting on the aldehyde or oxo group of donors, NAD or NADP as acceptor"/>
    <property type="evidence" value="ECO:0007669"/>
    <property type="project" value="InterPro"/>
</dbReference>
<dbReference type="PROSITE" id="PS00687">
    <property type="entry name" value="ALDEHYDE_DEHYDR_GLU"/>
    <property type="match status" value="1"/>
</dbReference>
<evidence type="ECO:0000313" key="8">
    <source>
        <dbReference type="Proteomes" id="UP001438707"/>
    </source>
</evidence>
<evidence type="ECO:0000256" key="4">
    <source>
        <dbReference type="RuleBase" id="RU003345"/>
    </source>
</evidence>
<name>A0AAW1QV17_9CHLO</name>
<dbReference type="AlphaFoldDB" id="A0AAW1QV17"/>